<sequence length="210" mass="23527">MSTLKSRPAIDHRICFVGDSFVQGTGDPLCLGWAGRVAQVAVARGVNVTHYNLGIRRDTSRDITARWQQECAARLPADCEALVVFSFGVNDTPIFEGVQRVSEEESLANFQSILRTASSTYKVLMIGPPPMPDSAHNRRVERLDKQFSELAATLNVPYLSVFEVLRKDEHWLKEAIANDFAHPGQHGYERLAGLVQEWSDWWFIALNVGL</sequence>
<comment type="caution">
    <text evidence="2">The sequence shown here is derived from an EMBL/GenBank/DDBJ whole genome shotgun (WGS) entry which is preliminary data.</text>
</comment>
<dbReference type="InterPro" id="IPR051532">
    <property type="entry name" value="Ester_Hydrolysis_Enzymes"/>
</dbReference>
<accession>A0ABW2J7A9</accession>
<protein>
    <submittedName>
        <fullName evidence="2">GDSL-type esterase/lipase family protein</fullName>
    </submittedName>
</protein>
<proteinExistence type="predicted"/>
<dbReference type="EMBL" id="JBHTCC010000002">
    <property type="protein sequence ID" value="MFC7298901.1"/>
    <property type="molecule type" value="Genomic_DNA"/>
</dbReference>
<dbReference type="InterPro" id="IPR013830">
    <property type="entry name" value="SGNH_hydro"/>
</dbReference>
<dbReference type="PANTHER" id="PTHR30383">
    <property type="entry name" value="THIOESTERASE 1/PROTEASE 1/LYSOPHOSPHOLIPASE L1"/>
    <property type="match status" value="1"/>
</dbReference>
<dbReference type="Pfam" id="PF13472">
    <property type="entry name" value="Lipase_GDSL_2"/>
    <property type="match status" value="1"/>
</dbReference>
<keyword evidence="3" id="KW-1185">Reference proteome</keyword>
<name>A0ABW2J7A9_9BURK</name>
<reference evidence="3" key="1">
    <citation type="journal article" date="2019" name="Int. J. Syst. Evol. Microbiol.">
        <title>The Global Catalogue of Microorganisms (GCM) 10K type strain sequencing project: providing services to taxonomists for standard genome sequencing and annotation.</title>
        <authorList>
            <consortium name="The Broad Institute Genomics Platform"/>
            <consortium name="The Broad Institute Genome Sequencing Center for Infectious Disease"/>
            <person name="Wu L."/>
            <person name="Ma J."/>
        </authorList>
    </citation>
    <scope>NUCLEOTIDE SEQUENCE [LARGE SCALE GENOMIC DNA]</scope>
    <source>
        <strain evidence="3">CCUG 36956</strain>
    </source>
</reference>
<dbReference type="SUPFAM" id="SSF52266">
    <property type="entry name" value="SGNH hydrolase"/>
    <property type="match status" value="1"/>
</dbReference>
<dbReference type="RefSeq" id="WP_382234448.1">
    <property type="nucleotide sequence ID" value="NZ_JBHTCC010000002.1"/>
</dbReference>
<evidence type="ECO:0000313" key="2">
    <source>
        <dbReference type="EMBL" id="MFC7298901.1"/>
    </source>
</evidence>
<dbReference type="Gene3D" id="3.40.50.1110">
    <property type="entry name" value="SGNH hydrolase"/>
    <property type="match status" value="1"/>
</dbReference>
<organism evidence="2 3">
    <name type="scientific">Herminiimonas aquatilis</name>
    <dbReference type="NCBI Taxonomy" id="345342"/>
    <lineage>
        <taxon>Bacteria</taxon>
        <taxon>Pseudomonadati</taxon>
        <taxon>Pseudomonadota</taxon>
        <taxon>Betaproteobacteria</taxon>
        <taxon>Burkholderiales</taxon>
        <taxon>Oxalobacteraceae</taxon>
        <taxon>Herminiimonas</taxon>
    </lineage>
</organism>
<evidence type="ECO:0000259" key="1">
    <source>
        <dbReference type="Pfam" id="PF13472"/>
    </source>
</evidence>
<dbReference type="PANTHER" id="PTHR30383:SF5">
    <property type="entry name" value="SGNH HYDROLASE-TYPE ESTERASE DOMAIN-CONTAINING PROTEIN"/>
    <property type="match status" value="1"/>
</dbReference>
<dbReference type="InterPro" id="IPR036514">
    <property type="entry name" value="SGNH_hydro_sf"/>
</dbReference>
<dbReference type="Proteomes" id="UP001596379">
    <property type="component" value="Unassembled WGS sequence"/>
</dbReference>
<feature type="domain" description="SGNH hydrolase-type esterase" evidence="1">
    <location>
        <begin position="16"/>
        <end position="190"/>
    </location>
</feature>
<gene>
    <name evidence="2" type="ORF">ACFQO0_10700</name>
</gene>
<evidence type="ECO:0000313" key="3">
    <source>
        <dbReference type="Proteomes" id="UP001596379"/>
    </source>
</evidence>